<sequence length="254" mass="28808">MEVKKKNLLILDARGFEDCGFAAESDGNRLAKEVLDNTKRKLKSMSKFSSLLHKLHIFSIVLVLLEQQYLRCISKRVGGEGRRSSFSAKLLINEYCARKFTSNIQNIVNLTILNASHEALNSLLFIFNACNLTLRSTCSNGLSWGVLDRCKRDVKNTVICIKMQIGGIKNNIDREERALENSVNDDERFKLRHRIVDVTGKSSVLIRERASPFQVVLKPTAIRLSWTADLDSLLNAARSIFPAHTISHLRHRRS</sequence>
<keyword evidence="2" id="KW-1185">Reference proteome</keyword>
<name>A0A5E4PWF4_9NEOP</name>
<dbReference type="Proteomes" id="UP000324832">
    <property type="component" value="Unassembled WGS sequence"/>
</dbReference>
<protein>
    <submittedName>
        <fullName evidence="1">Uncharacterized protein</fullName>
    </submittedName>
</protein>
<evidence type="ECO:0000313" key="1">
    <source>
        <dbReference type="EMBL" id="VVC89494.1"/>
    </source>
</evidence>
<dbReference type="AlphaFoldDB" id="A0A5E4PWF4"/>
<proteinExistence type="predicted"/>
<reference evidence="1 2" key="1">
    <citation type="submission" date="2017-07" db="EMBL/GenBank/DDBJ databases">
        <authorList>
            <person name="Talla V."/>
            <person name="Backstrom N."/>
        </authorList>
    </citation>
    <scope>NUCLEOTIDE SEQUENCE [LARGE SCALE GENOMIC DNA]</scope>
</reference>
<accession>A0A5E4PWF4</accession>
<dbReference type="EMBL" id="FZQP02000559">
    <property type="protein sequence ID" value="VVC89494.1"/>
    <property type="molecule type" value="Genomic_DNA"/>
</dbReference>
<organism evidence="1 2">
    <name type="scientific">Leptidea sinapis</name>
    <dbReference type="NCBI Taxonomy" id="189913"/>
    <lineage>
        <taxon>Eukaryota</taxon>
        <taxon>Metazoa</taxon>
        <taxon>Ecdysozoa</taxon>
        <taxon>Arthropoda</taxon>
        <taxon>Hexapoda</taxon>
        <taxon>Insecta</taxon>
        <taxon>Pterygota</taxon>
        <taxon>Neoptera</taxon>
        <taxon>Endopterygota</taxon>
        <taxon>Lepidoptera</taxon>
        <taxon>Glossata</taxon>
        <taxon>Ditrysia</taxon>
        <taxon>Papilionoidea</taxon>
        <taxon>Pieridae</taxon>
        <taxon>Dismorphiinae</taxon>
        <taxon>Leptidea</taxon>
    </lineage>
</organism>
<evidence type="ECO:0000313" key="2">
    <source>
        <dbReference type="Proteomes" id="UP000324832"/>
    </source>
</evidence>
<gene>
    <name evidence="1" type="ORF">LSINAPIS_LOCUS2598</name>
</gene>